<evidence type="ECO:0000313" key="2">
    <source>
        <dbReference type="Proteomes" id="UP000593833"/>
    </source>
</evidence>
<sequence length="268" mass="30053">MAIYAQKKGLSGKVVGVMFGGVALIAASAMIYINFTRETFDKETLCPSTGPKGQYVVLIDNTSPFPFTQKVALGQRLKTMVTEELPEGYLLSVFLLGEDFKSNEKPLFERCNPGQWKDRNQQTNNKKFVDRDFNQKFVKPFDDIVHKISLEERSKNSPIFQMLQLVGINGFERAHVSGERRLVIYSDMLANMPEFSMYKASLPQYAEFRKTAYGQNAAAPGLNGSSVAINLLAADQKALQSNKLAVFWEQYFQDNGVSVEGFSRVEGL</sequence>
<name>A0A1B3D8F5_PSEFL</name>
<dbReference type="EMBL" id="CP063233">
    <property type="protein sequence ID" value="QOU02239.1"/>
    <property type="molecule type" value="Genomic_DNA"/>
</dbReference>
<evidence type="ECO:0000313" key="1">
    <source>
        <dbReference type="EMBL" id="QOU02239.1"/>
    </source>
</evidence>
<gene>
    <name evidence="1" type="ORF">IM720_15985</name>
</gene>
<protein>
    <submittedName>
        <fullName evidence="1">Uncharacterized protein</fullName>
    </submittedName>
</protein>
<accession>A0A1B3D8F5</accession>
<dbReference type="AlphaFoldDB" id="A0A1B3D8F5"/>
<reference evidence="1 2" key="1">
    <citation type="submission" date="2020-10" db="EMBL/GenBank/DDBJ databases">
        <title>Complete genome sequence of a novel Pseudomonas fluorescens strain isolated from the flower of kumarahou (Pomaderris kumeraho).</title>
        <authorList>
            <person name="Summers M.C."/>
            <person name="Nowak V."/>
            <person name="Fairhurst M.J."/>
            <person name="Owen J.G."/>
            <person name="Gerth M.L."/>
            <person name="Patrick W.M."/>
        </authorList>
    </citation>
    <scope>NUCLEOTIDE SEQUENCE [LARGE SCALE GENOMIC DNA]</scope>
    <source>
        <strain evidence="1 2">KF1</strain>
    </source>
</reference>
<proteinExistence type="predicted"/>
<dbReference type="OrthoDB" id="8906291at2"/>
<dbReference type="Proteomes" id="UP000593833">
    <property type="component" value="Chromosome"/>
</dbReference>
<dbReference type="RefSeq" id="WP_024075608.1">
    <property type="nucleotide sequence ID" value="NZ_CP015637.1"/>
</dbReference>
<organism evidence="1 2">
    <name type="scientific">Pseudomonas fluorescens</name>
    <dbReference type="NCBI Taxonomy" id="294"/>
    <lineage>
        <taxon>Bacteria</taxon>
        <taxon>Pseudomonadati</taxon>
        <taxon>Pseudomonadota</taxon>
        <taxon>Gammaproteobacteria</taxon>
        <taxon>Pseudomonadales</taxon>
        <taxon>Pseudomonadaceae</taxon>
        <taxon>Pseudomonas</taxon>
    </lineage>
</organism>